<keyword evidence="10 13" id="KW-0511">Multifunctional enzyme</keyword>
<dbReference type="GO" id="GO:0004315">
    <property type="term" value="F:3-oxoacyl-[acyl-carrier-protein] synthase activity"/>
    <property type="evidence" value="ECO:0007669"/>
    <property type="project" value="InterPro"/>
</dbReference>
<evidence type="ECO:0000256" key="2">
    <source>
        <dbReference type="ARBA" id="ARBA00008642"/>
    </source>
</evidence>
<evidence type="ECO:0000256" key="1">
    <source>
        <dbReference type="ARBA" id="ARBA00005194"/>
    </source>
</evidence>
<dbReference type="EC" id="2.3.1.180" evidence="3 13"/>
<dbReference type="PANTHER" id="PTHR34069">
    <property type="entry name" value="3-OXOACYL-[ACYL-CARRIER-PROTEIN] SYNTHASE 3"/>
    <property type="match status" value="1"/>
</dbReference>
<organism evidence="16 17">
    <name type="scientific">Campylobacter portucalensis</name>
    <dbReference type="NCBI Taxonomy" id="2608384"/>
    <lineage>
        <taxon>Bacteria</taxon>
        <taxon>Pseudomonadati</taxon>
        <taxon>Campylobacterota</taxon>
        <taxon>Epsilonproteobacteria</taxon>
        <taxon>Campylobacterales</taxon>
        <taxon>Campylobacteraceae</taxon>
        <taxon>Campylobacter</taxon>
    </lineage>
</organism>
<comment type="domain">
    <text evidence="13">The last Arg residue of the ACP-binding site is essential for the weak association between ACP/AcpP and FabH.</text>
</comment>
<evidence type="ECO:0000256" key="4">
    <source>
        <dbReference type="ARBA" id="ARBA00022490"/>
    </source>
</evidence>
<dbReference type="GO" id="GO:0006633">
    <property type="term" value="P:fatty acid biosynthetic process"/>
    <property type="evidence" value="ECO:0007669"/>
    <property type="project" value="UniProtKB-UniRule"/>
</dbReference>
<evidence type="ECO:0000256" key="6">
    <source>
        <dbReference type="ARBA" id="ARBA00022679"/>
    </source>
</evidence>
<keyword evidence="4 13" id="KW-0963">Cytoplasm</keyword>
<keyword evidence="7 13" id="KW-0276">Fatty acid metabolism</keyword>
<evidence type="ECO:0000313" key="16">
    <source>
        <dbReference type="EMBL" id="MSN96458.1"/>
    </source>
</evidence>
<dbReference type="GO" id="GO:0005737">
    <property type="term" value="C:cytoplasm"/>
    <property type="evidence" value="ECO:0007669"/>
    <property type="project" value="UniProtKB-SubCell"/>
</dbReference>
<dbReference type="InterPro" id="IPR013747">
    <property type="entry name" value="ACP_syn_III_C"/>
</dbReference>
<evidence type="ECO:0000256" key="9">
    <source>
        <dbReference type="ARBA" id="ARBA00023160"/>
    </source>
</evidence>
<protein>
    <recommendedName>
        <fullName evidence="3 13">Beta-ketoacyl-[acyl-carrier-protein] synthase III</fullName>
        <shortName evidence="13">Beta-ketoacyl-ACP synthase III</shortName>
        <shortName evidence="13">KAS III</shortName>
        <ecNumber evidence="3 13">2.3.1.180</ecNumber>
    </recommendedName>
    <alternativeName>
        <fullName evidence="13">3-oxoacyl-[acyl-carrier-protein] synthase 3</fullName>
    </alternativeName>
    <alternativeName>
        <fullName evidence="13">3-oxoacyl-[acyl-carrier-protein] synthase III</fullName>
    </alternativeName>
</protein>
<feature type="domain" description="Beta-ketoacyl-[acyl-carrier-protein] synthase III C-terminal" evidence="14">
    <location>
        <begin position="239"/>
        <end position="327"/>
    </location>
</feature>
<keyword evidence="8 13" id="KW-0443">Lipid metabolism</keyword>
<dbReference type="UniPathway" id="UPA00094"/>
<dbReference type="GO" id="GO:0033818">
    <property type="term" value="F:beta-ketoacyl-acyl-carrier-protein synthase III activity"/>
    <property type="evidence" value="ECO:0007669"/>
    <property type="project" value="UniProtKB-UniRule"/>
</dbReference>
<comment type="subcellular location">
    <subcellularLocation>
        <location evidence="13">Cytoplasm</location>
    </subcellularLocation>
</comment>
<evidence type="ECO:0000259" key="15">
    <source>
        <dbReference type="Pfam" id="PF08545"/>
    </source>
</evidence>
<comment type="subunit">
    <text evidence="13">Homodimer.</text>
</comment>
<evidence type="ECO:0000256" key="10">
    <source>
        <dbReference type="ARBA" id="ARBA00023268"/>
    </source>
</evidence>
<evidence type="ECO:0000256" key="13">
    <source>
        <dbReference type="HAMAP-Rule" id="MF_01815"/>
    </source>
</evidence>
<dbReference type="InterPro" id="IPR004655">
    <property type="entry name" value="FabH"/>
</dbReference>
<keyword evidence="9 13" id="KW-0275">Fatty acid biosynthesis</keyword>
<dbReference type="Pfam" id="PF08541">
    <property type="entry name" value="ACP_syn_III_C"/>
    <property type="match status" value="1"/>
</dbReference>
<sequence>MSIKASLISISAYVPDLLLSNQDLERMVETSDEWIVKRTGIKTRYIANKNESTSDLGYKAAKLAIKRSNLNVDDIDCIICATISPDHLCMPSTACKIAHKLGIYGITAFDISAACTGFIYLLEIAKSFIQSGLKKNILIIGAEKLSSIVNWNDRSTCILFGDGAGAAVISASKDENFIIDTHTASDGSKNDLLITPGCGSANPANLENLSQNLQFIHMKGNEVFRIAVNTLSKDVEDILKKNQISSKDIDLFIPHQANLRIINAVKQKLNLKDEQCIITVDRFGNTSSASIPMAMNFAYENNKLKNGDLMLLDAFGGGFTWGSALLKFGGK</sequence>
<dbReference type="RefSeq" id="WP_154570729.1">
    <property type="nucleotide sequence ID" value="NZ_VWSJ01000012.1"/>
</dbReference>
<keyword evidence="5 13" id="KW-0444">Lipid biosynthesis</keyword>
<keyword evidence="11 13" id="KW-0012">Acyltransferase</keyword>
<evidence type="ECO:0000256" key="7">
    <source>
        <dbReference type="ARBA" id="ARBA00022832"/>
    </source>
</evidence>
<evidence type="ECO:0000256" key="3">
    <source>
        <dbReference type="ARBA" id="ARBA00012333"/>
    </source>
</evidence>
<dbReference type="EMBL" id="VWSJ01000012">
    <property type="protein sequence ID" value="MSN96458.1"/>
    <property type="molecule type" value="Genomic_DNA"/>
</dbReference>
<dbReference type="HAMAP" id="MF_01815">
    <property type="entry name" value="FabH"/>
    <property type="match status" value="1"/>
</dbReference>
<proteinExistence type="inferred from homology"/>
<dbReference type="GO" id="GO:0044550">
    <property type="term" value="P:secondary metabolite biosynthetic process"/>
    <property type="evidence" value="ECO:0007669"/>
    <property type="project" value="TreeGrafter"/>
</dbReference>
<dbReference type="InterPro" id="IPR013751">
    <property type="entry name" value="ACP_syn_III_N"/>
</dbReference>
<dbReference type="PANTHER" id="PTHR34069:SF2">
    <property type="entry name" value="BETA-KETOACYL-[ACYL-CARRIER-PROTEIN] SYNTHASE III"/>
    <property type="match status" value="1"/>
</dbReference>
<dbReference type="CDD" id="cd00830">
    <property type="entry name" value="KAS_III"/>
    <property type="match status" value="1"/>
</dbReference>
<comment type="pathway">
    <text evidence="1 13">Lipid metabolism; fatty acid biosynthesis.</text>
</comment>
<feature type="active site" evidence="13">
    <location>
        <position position="285"/>
    </location>
</feature>
<dbReference type="AlphaFoldDB" id="A0A6L5WGZ3"/>
<dbReference type="FunFam" id="3.40.47.10:FF:000004">
    <property type="entry name" value="3-oxoacyl-[acyl-carrier-protein] synthase 3"/>
    <property type="match status" value="1"/>
</dbReference>
<comment type="similarity">
    <text evidence="2 13">Belongs to the thiolase-like superfamily. FabH family.</text>
</comment>
<accession>A0A6L5WGZ3</accession>
<feature type="domain" description="Beta-ketoacyl-[acyl-carrier-protein] synthase III N-terminal" evidence="15">
    <location>
        <begin position="109"/>
        <end position="187"/>
    </location>
</feature>
<dbReference type="Gene3D" id="3.40.47.10">
    <property type="match status" value="1"/>
</dbReference>
<dbReference type="InterPro" id="IPR016039">
    <property type="entry name" value="Thiolase-like"/>
</dbReference>
<dbReference type="NCBIfam" id="TIGR00747">
    <property type="entry name" value="fabH"/>
    <property type="match status" value="1"/>
</dbReference>
<evidence type="ECO:0000313" key="17">
    <source>
        <dbReference type="Proteomes" id="UP000476338"/>
    </source>
</evidence>
<dbReference type="NCBIfam" id="NF006829">
    <property type="entry name" value="PRK09352.1"/>
    <property type="match status" value="1"/>
</dbReference>
<comment type="caution">
    <text evidence="16">The sequence shown here is derived from an EMBL/GenBank/DDBJ whole genome shotgun (WGS) entry which is preliminary data.</text>
</comment>
<evidence type="ECO:0000256" key="8">
    <source>
        <dbReference type="ARBA" id="ARBA00023098"/>
    </source>
</evidence>
<dbReference type="Pfam" id="PF08545">
    <property type="entry name" value="ACP_syn_III"/>
    <property type="match status" value="1"/>
</dbReference>
<dbReference type="Proteomes" id="UP000476338">
    <property type="component" value="Unassembled WGS sequence"/>
</dbReference>
<evidence type="ECO:0000259" key="14">
    <source>
        <dbReference type="Pfam" id="PF08541"/>
    </source>
</evidence>
<evidence type="ECO:0000256" key="12">
    <source>
        <dbReference type="ARBA" id="ARBA00051096"/>
    </source>
</evidence>
<evidence type="ECO:0000256" key="11">
    <source>
        <dbReference type="ARBA" id="ARBA00023315"/>
    </source>
</evidence>
<keyword evidence="17" id="KW-1185">Reference proteome</keyword>
<reference evidence="16 17" key="1">
    <citation type="submission" date="2019-09" db="EMBL/GenBank/DDBJ databases">
        <authorList>
            <person name="Silva M."/>
            <person name="Pereira G."/>
            <person name="Lopes-Da-Costa L."/>
            <person name="Silva E."/>
        </authorList>
    </citation>
    <scope>NUCLEOTIDE SEQUENCE [LARGE SCALE GENOMIC DNA]</scope>
    <source>
        <strain evidence="16 17">FMV-PI01</strain>
    </source>
</reference>
<comment type="catalytic activity">
    <reaction evidence="12">
        <text>malonyl-[ACP] + acetyl-CoA + H(+) = 3-oxobutanoyl-[ACP] + CO2 + CoA</text>
        <dbReference type="Rhea" id="RHEA:12080"/>
        <dbReference type="Rhea" id="RHEA-COMP:9623"/>
        <dbReference type="Rhea" id="RHEA-COMP:9625"/>
        <dbReference type="ChEBI" id="CHEBI:15378"/>
        <dbReference type="ChEBI" id="CHEBI:16526"/>
        <dbReference type="ChEBI" id="CHEBI:57287"/>
        <dbReference type="ChEBI" id="CHEBI:57288"/>
        <dbReference type="ChEBI" id="CHEBI:78449"/>
        <dbReference type="ChEBI" id="CHEBI:78450"/>
        <dbReference type="EC" id="2.3.1.180"/>
    </reaction>
    <physiologicalReaction direction="left-to-right" evidence="12">
        <dbReference type="Rhea" id="RHEA:12081"/>
    </physiologicalReaction>
</comment>
<gene>
    <name evidence="13" type="primary">fabH</name>
    <name evidence="16" type="ORF">F1B92_04590</name>
</gene>
<dbReference type="SUPFAM" id="SSF53901">
    <property type="entry name" value="Thiolase-like"/>
    <property type="match status" value="1"/>
</dbReference>
<evidence type="ECO:0000256" key="5">
    <source>
        <dbReference type="ARBA" id="ARBA00022516"/>
    </source>
</evidence>
<feature type="active site" evidence="13">
    <location>
        <position position="255"/>
    </location>
</feature>
<feature type="region of interest" description="ACP-binding" evidence="13">
    <location>
        <begin position="256"/>
        <end position="260"/>
    </location>
</feature>
<feature type="active site" evidence="13">
    <location>
        <position position="115"/>
    </location>
</feature>
<reference evidence="16 17" key="2">
    <citation type="submission" date="2020-03" db="EMBL/GenBank/DDBJ databases">
        <title>Campylobacter portucalensis sp. nov., a new species of Campylobacter isolated from the reproductive tract of bulls.</title>
        <authorList>
            <person name="Silva M.F."/>
            <person name="Pereira G."/>
            <person name="Carneiro C."/>
            <person name="Hemphill A."/>
            <person name="Mateus L."/>
            <person name="Lopes-Da-Costa L."/>
            <person name="Silva E."/>
        </authorList>
    </citation>
    <scope>NUCLEOTIDE SEQUENCE [LARGE SCALE GENOMIC DNA]</scope>
    <source>
        <strain evidence="16 17">FMV-PI01</strain>
    </source>
</reference>
<name>A0A6L5WGZ3_9BACT</name>
<keyword evidence="6 13" id="KW-0808">Transferase</keyword>
<comment type="function">
    <text evidence="13">Catalyzes the condensation reaction of fatty acid synthesis by the addition to an acyl acceptor of two carbons from malonyl-ACP. Catalyzes the first condensation reaction which initiates fatty acid synthesis and may therefore play a role in governing the total rate of fatty acid production. Possesses both acetoacetyl-ACP synthase and acetyl transacylase activities. Its substrate specificity determines the biosynthesis of branched-chain and/or straight-chain of fatty acids.</text>
</comment>